<evidence type="ECO:0000313" key="1">
    <source>
        <dbReference type="EMBL" id="SHM16856.1"/>
    </source>
</evidence>
<dbReference type="Proteomes" id="UP000184444">
    <property type="component" value="Unassembled WGS sequence"/>
</dbReference>
<organism evidence="1 2">
    <name type="scientific">Paracoccus solventivorans</name>
    <dbReference type="NCBI Taxonomy" id="53463"/>
    <lineage>
        <taxon>Bacteria</taxon>
        <taxon>Pseudomonadati</taxon>
        <taxon>Pseudomonadota</taxon>
        <taxon>Alphaproteobacteria</taxon>
        <taxon>Rhodobacterales</taxon>
        <taxon>Paracoccaceae</taxon>
        <taxon>Paracoccus</taxon>
    </lineage>
</organism>
<keyword evidence="2" id="KW-1185">Reference proteome</keyword>
<evidence type="ECO:0000313" key="2">
    <source>
        <dbReference type="Proteomes" id="UP000184444"/>
    </source>
</evidence>
<dbReference type="EMBL" id="FRCK01000004">
    <property type="protein sequence ID" value="SHM16856.1"/>
    <property type="molecule type" value="Genomic_DNA"/>
</dbReference>
<reference evidence="2" key="1">
    <citation type="submission" date="2016-11" db="EMBL/GenBank/DDBJ databases">
        <authorList>
            <person name="Varghese N."/>
            <person name="Submissions S."/>
        </authorList>
    </citation>
    <scope>NUCLEOTIDE SEQUENCE [LARGE SCALE GENOMIC DNA]</scope>
    <source>
        <strain evidence="2">DSM 6637</strain>
    </source>
</reference>
<accession>A0A1M7GL02</accession>
<protein>
    <submittedName>
        <fullName evidence="1">Rhamnan synthesis protein F</fullName>
    </submittedName>
</protein>
<dbReference type="RefSeq" id="WP_084732053.1">
    <property type="nucleotide sequence ID" value="NZ_FRCK01000004.1"/>
</dbReference>
<dbReference type="Pfam" id="PF05045">
    <property type="entry name" value="RgpF"/>
    <property type="match status" value="1"/>
</dbReference>
<dbReference type="STRING" id="53463.SAMN05444389_104189"/>
<dbReference type="OrthoDB" id="8849801at2"/>
<dbReference type="AlphaFoldDB" id="A0A1M7GL02"/>
<name>A0A1M7GL02_9RHOB</name>
<proteinExistence type="predicted"/>
<dbReference type="InterPro" id="IPR007739">
    <property type="entry name" value="RgpF"/>
</dbReference>
<gene>
    <name evidence="1" type="ORF">SAMN05444389_104189</name>
</gene>
<sequence>MADLQKIKRELARPFKQLARNFFLPARRVGGSLRRIRYDANRKKNIRVTEGVQAAGREIAVLLIYQPQGVLESTYFTLSYLAEQGVSTIVVSNAPLADDDRERLAANSCLVIERPNVGYDFGGYREGILTVLERRLQPEALYVLNDSIWFPLRSDSDTIEQCREASEDVFGLKANILRKRRGCRSILHSFFYRFSAKVVASTTFCDYWKNMALINHKPTVIEEFEFKLAEHFRHHGFTVGSVINPSKVTEYLTNLRDGEKLRQILRYQMKTFPSQSAFIQNMLDQDSLGLPVNKQIPDAIQSHGIFTVTYTLHPWISQALGSNFVKKSNPSDMKAKRVEIRRLGLHRSYHPTVRDEIERWDTLSDRQH</sequence>